<dbReference type="RefSeq" id="WP_168039230.1">
    <property type="nucleotide sequence ID" value="NZ_JAATJH010000006.1"/>
</dbReference>
<proteinExistence type="predicted"/>
<name>A0ABX0XFZ3_9BACT</name>
<reference evidence="1 2" key="1">
    <citation type="submission" date="2020-03" db="EMBL/GenBank/DDBJ databases">
        <title>Genomic Encyclopedia of Type Strains, Phase IV (KMG-IV): sequencing the most valuable type-strain genomes for metagenomic binning, comparative biology and taxonomic classification.</title>
        <authorList>
            <person name="Goeker M."/>
        </authorList>
    </citation>
    <scope>NUCLEOTIDE SEQUENCE [LARGE SCALE GENOMIC DNA]</scope>
    <source>
        <strain evidence="1 2">DSM 105096</strain>
    </source>
</reference>
<keyword evidence="2" id="KW-1185">Reference proteome</keyword>
<dbReference type="EMBL" id="JAATJH010000006">
    <property type="protein sequence ID" value="NJC27794.1"/>
    <property type="molecule type" value="Genomic_DNA"/>
</dbReference>
<protein>
    <submittedName>
        <fullName evidence="1">Uncharacterized protein</fullName>
    </submittedName>
</protein>
<evidence type="ECO:0000313" key="2">
    <source>
        <dbReference type="Proteomes" id="UP000770785"/>
    </source>
</evidence>
<dbReference type="Proteomes" id="UP000770785">
    <property type="component" value="Unassembled WGS sequence"/>
</dbReference>
<sequence>MPLLLFAVLLSLLPGSPADLRDTQYAKLDGLWEGHMIVGGLAGTQRLPMQLYLKTKGRRVEGRSYVQLPDGTTLRMDLLGSFFRDGSIELREVAFAGDSTNELMPEFNRQYQILLSDDIWNPVLNGYWQEVTKDVFKKGRRLGRMELARRNADGA</sequence>
<accession>A0ABX0XFZ3</accession>
<comment type="caution">
    <text evidence="1">The sequence shown here is derived from an EMBL/GenBank/DDBJ whole genome shotgun (WGS) entry which is preliminary data.</text>
</comment>
<organism evidence="1 2">
    <name type="scientific">Neolewinella antarctica</name>
    <dbReference type="NCBI Taxonomy" id="442734"/>
    <lineage>
        <taxon>Bacteria</taxon>
        <taxon>Pseudomonadati</taxon>
        <taxon>Bacteroidota</taxon>
        <taxon>Saprospiria</taxon>
        <taxon>Saprospirales</taxon>
        <taxon>Lewinellaceae</taxon>
        <taxon>Neolewinella</taxon>
    </lineage>
</organism>
<gene>
    <name evidence="1" type="ORF">GGR27_003312</name>
</gene>
<evidence type="ECO:0000313" key="1">
    <source>
        <dbReference type="EMBL" id="NJC27794.1"/>
    </source>
</evidence>